<dbReference type="Proteomes" id="UP001365405">
    <property type="component" value="Unassembled WGS sequence"/>
</dbReference>
<feature type="region of interest" description="Disordered" evidence="10">
    <location>
        <begin position="701"/>
        <end position="735"/>
    </location>
</feature>
<protein>
    <recommendedName>
        <fullName evidence="9">Aminopeptidase</fullName>
        <ecNumber evidence="9">3.4.11.-</ecNumber>
    </recommendedName>
</protein>
<organism evidence="14 15">
    <name type="scientific">Pseudaquabacterium inlustre</name>
    <dbReference type="NCBI Taxonomy" id="2984192"/>
    <lineage>
        <taxon>Bacteria</taxon>
        <taxon>Pseudomonadati</taxon>
        <taxon>Pseudomonadota</taxon>
        <taxon>Betaproteobacteria</taxon>
        <taxon>Burkholderiales</taxon>
        <taxon>Sphaerotilaceae</taxon>
        <taxon>Pseudaquabacterium</taxon>
    </lineage>
</organism>
<feature type="domain" description="Peptidase M1 membrane alanine aminopeptidase" evidence="11">
    <location>
        <begin position="288"/>
        <end position="494"/>
    </location>
</feature>
<dbReference type="InterPro" id="IPR034016">
    <property type="entry name" value="M1_APN-typ"/>
</dbReference>
<evidence type="ECO:0000256" key="2">
    <source>
        <dbReference type="ARBA" id="ARBA00010136"/>
    </source>
</evidence>
<keyword evidence="5 9" id="KW-0479">Metal-binding</keyword>
<keyword evidence="6 9" id="KW-0378">Hydrolase</keyword>
<evidence type="ECO:0000256" key="9">
    <source>
        <dbReference type="RuleBase" id="RU364040"/>
    </source>
</evidence>
<dbReference type="EMBL" id="JBBUTH010000009">
    <property type="protein sequence ID" value="MEK8052084.1"/>
    <property type="molecule type" value="Genomic_DNA"/>
</dbReference>
<comment type="similarity">
    <text evidence="2 9">Belongs to the peptidase M1 family.</text>
</comment>
<dbReference type="EC" id="3.4.11.-" evidence="9"/>
<evidence type="ECO:0000256" key="4">
    <source>
        <dbReference type="ARBA" id="ARBA00022670"/>
    </source>
</evidence>
<keyword evidence="8 9" id="KW-0482">Metalloprotease</keyword>
<evidence type="ECO:0000256" key="10">
    <source>
        <dbReference type="SAM" id="MobiDB-lite"/>
    </source>
</evidence>
<evidence type="ECO:0000256" key="7">
    <source>
        <dbReference type="ARBA" id="ARBA00022833"/>
    </source>
</evidence>
<dbReference type="InterPro" id="IPR027268">
    <property type="entry name" value="Peptidase_M4/M1_CTD_sf"/>
</dbReference>
<keyword evidence="4 9" id="KW-0645">Protease</keyword>
<dbReference type="InterPro" id="IPR024571">
    <property type="entry name" value="ERAP1-like_C_dom"/>
</dbReference>
<evidence type="ECO:0000313" key="15">
    <source>
        <dbReference type="Proteomes" id="UP001365405"/>
    </source>
</evidence>
<dbReference type="Gene3D" id="1.10.390.10">
    <property type="entry name" value="Neutral Protease Domain 2"/>
    <property type="match status" value="1"/>
</dbReference>
<evidence type="ECO:0000256" key="6">
    <source>
        <dbReference type="ARBA" id="ARBA00022801"/>
    </source>
</evidence>
<keyword evidence="7 9" id="KW-0862">Zinc</keyword>
<keyword evidence="3 9" id="KW-0031">Aminopeptidase</keyword>
<gene>
    <name evidence="14" type="ORF">AACH10_17665</name>
</gene>
<evidence type="ECO:0000259" key="12">
    <source>
        <dbReference type="Pfam" id="PF11838"/>
    </source>
</evidence>
<evidence type="ECO:0000259" key="11">
    <source>
        <dbReference type="Pfam" id="PF01433"/>
    </source>
</evidence>
<dbReference type="InterPro" id="IPR045357">
    <property type="entry name" value="Aminopeptidase_N-like_N"/>
</dbReference>
<evidence type="ECO:0000313" key="14">
    <source>
        <dbReference type="EMBL" id="MEK8052084.1"/>
    </source>
</evidence>
<dbReference type="Pfam" id="PF17900">
    <property type="entry name" value="Peptidase_M1_N"/>
    <property type="match status" value="1"/>
</dbReference>
<proteinExistence type="inferred from homology"/>
<dbReference type="Gene3D" id="2.60.40.1910">
    <property type="match status" value="1"/>
</dbReference>
<dbReference type="InterPro" id="IPR050344">
    <property type="entry name" value="Peptidase_M1_aminopeptidases"/>
</dbReference>
<dbReference type="Pfam" id="PF01433">
    <property type="entry name" value="Peptidase_M1"/>
    <property type="match status" value="1"/>
</dbReference>
<feature type="compositionally biased region" description="Low complexity" evidence="10">
    <location>
        <begin position="721"/>
        <end position="733"/>
    </location>
</feature>
<dbReference type="Gene3D" id="2.60.40.1730">
    <property type="entry name" value="tricorn interacting facor f3 domain"/>
    <property type="match status" value="1"/>
</dbReference>
<dbReference type="Pfam" id="PF11838">
    <property type="entry name" value="ERAP1_C"/>
    <property type="match status" value="1"/>
</dbReference>
<dbReference type="CDD" id="cd09601">
    <property type="entry name" value="M1_APN-Q_like"/>
    <property type="match status" value="1"/>
</dbReference>
<dbReference type="InterPro" id="IPR001930">
    <property type="entry name" value="Peptidase_M1"/>
</dbReference>
<evidence type="ECO:0000256" key="1">
    <source>
        <dbReference type="ARBA" id="ARBA00000098"/>
    </source>
</evidence>
<dbReference type="SUPFAM" id="SSF63737">
    <property type="entry name" value="Leukotriene A4 hydrolase N-terminal domain"/>
    <property type="match status" value="1"/>
</dbReference>
<comment type="catalytic activity">
    <reaction evidence="1">
        <text>Release of an N-terminal amino acid, Xaa-|-Yaa- from a peptide, amide or arylamide. Xaa is preferably Ala, but may be most amino acids including Pro (slow action). When a terminal hydrophobic residue is followed by a prolyl residue, the two may be released as an intact Xaa-Pro dipeptide.</text>
        <dbReference type="EC" id="3.4.11.2"/>
    </reaction>
</comment>
<dbReference type="PANTHER" id="PTHR11533">
    <property type="entry name" value="PROTEASE M1 ZINC METALLOPROTEASE"/>
    <property type="match status" value="1"/>
</dbReference>
<dbReference type="InterPro" id="IPR042097">
    <property type="entry name" value="Aminopeptidase_N-like_N_sf"/>
</dbReference>
<dbReference type="RefSeq" id="WP_341411801.1">
    <property type="nucleotide sequence ID" value="NZ_JBBUTH010000009.1"/>
</dbReference>
<feature type="domain" description="Aminopeptidase N-like N-terminal" evidence="13">
    <location>
        <begin position="61"/>
        <end position="244"/>
    </location>
</feature>
<dbReference type="PRINTS" id="PR00756">
    <property type="entry name" value="ALADIPTASE"/>
</dbReference>
<evidence type="ECO:0000256" key="8">
    <source>
        <dbReference type="ARBA" id="ARBA00023049"/>
    </source>
</evidence>
<evidence type="ECO:0000259" key="13">
    <source>
        <dbReference type="Pfam" id="PF17900"/>
    </source>
</evidence>
<evidence type="ECO:0000256" key="5">
    <source>
        <dbReference type="ARBA" id="ARBA00022723"/>
    </source>
</evidence>
<dbReference type="GO" id="GO:0004177">
    <property type="term" value="F:aminopeptidase activity"/>
    <property type="evidence" value="ECO:0007669"/>
    <property type="project" value="UniProtKB-KW"/>
</dbReference>
<accession>A0ABU9CMZ2</accession>
<comment type="cofactor">
    <cofactor evidence="9">
        <name>Zn(2+)</name>
        <dbReference type="ChEBI" id="CHEBI:29105"/>
    </cofactor>
    <text evidence="9">Binds 1 zinc ion per subunit.</text>
</comment>
<name>A0ABU9CMZ2_9BURK</name>
<dbReference type="SUPFAM" id="SSF55486">
    <property type="entry name" value="Metalloproteases ('zincins'), catalytic domain"/>
    <property type="match status" value="1"/>
</dbReference>
<comment type="caution">
    <text evidence="14">The sequence shown here is derived from an EMBL/GenBank/DDBJ whole genome shotgun (WGS) entry which is preliminary data.</text>
</comment>
<reference evidence="14 15" key="1">
    <citation type="submission" date="2024-04" db="EMBL/GenBank/DDBJ databases">
        <title>Novel species of the genus Ideonella isolated from streams.</title>
        <authorList>
            <person name="Lu H."/>
        </authorList>
    </citation>
    <scope>NUCLEOTIDE SEQUENCE [LARGE SCALE GENOMIC DNA]</scope>
    <source>
        <strain evidence="14 15">DXS22W</strain>
    </source>
</reference>
<dbReference type="PANTHER" id="PTHR11533:SF174">
    <property type="entry name" value="PUROMYCIN-SENSITIVE AMINOPEPTIDASE-RELATED"/>
    <property type="match status" value="1"/>
</dbReference>
<sequence length="943" mass="100470">MPPDTFPRPHRPHRAAAWFSIGLAGCMGLLAAQSVAAPRQPAVRATAAAAPSMRLPDGVRPTAYRLSLAVDPAQPTHRGEVEIDIALARPAASVLLHAKDLKITTAWAESGAHRIAARVLRHDAQRIELRLPRQLPAGKAVLGLGFEGHLQDKDVYGLFRQRDGLPGQGPAGGWAAFTQFEAVGARLAFPLFDEPGFKVPWTLTLTVPDSLSAVANMPVASEEAAGGGRKRVRFDTTPPLPAYLLAFAVGDFGVREVPATATTTTPDATTTTPLRFIVPRGREAEAGYAAAVTGGILAQLERYFDMPHPYAKLDSLAVPVTVNFSAMENPGLVTYASTLLLAPPGREPARFRQDYVSTAAHELAHQWFGNLVTPAWWDDLWLNESFASWLGDRITAQVLPDAGWDAAPAQARRWAMQADRLASARRIEQPVRVDEDLGNLWDAITYQKGQAVLGMAEAWLGEAAFRAGVQRYMQRHAWGHATSADFFAALAAATPADAALPAALRSFTTQPGIPLLRATLLCEPGQPPQLRLAQSRLLPLGSPAPAGPPTRWQIPVRLRTPAGTTRTLLDAVEATVALPDAGCPAWVNANAEGSGYYRVAYAADGLARLTTPDVAASLPIGEVLTLIDDAAGLHEAGEIDTATALAVVQAFAGHPRRAVVEAAADLLAHLRPLAETDGPRSPARQAYAARWQAAFGERARALGWQPQPARRDGGDSGSGGAPRTDGTVGTDGTDASDDANLLRAQLLPRVAELGDDATLRTQARTLAQAWLTDPAALGTDQRRAVLATAALDGDAALFDGLLAALRATGDRALREDLLGALGHFRQPALALRARALLRDPAIDIRESLWPLLGAQVRDAATRRAALAEVAGQYDALSRRMGRDDPAHLPTLFSGACGPDERRQLDAAFARRMARHLGGQQALQRALEAAELCGAWRARQAAAF</sequence>
<dbReference type="InterPro" id="IPR014782">
    <property type="entry name" value="Peptidase_M1_dom"/>
</dbReference>
<keyword evidence="15" id="KW-1185">Reference proteome</keyword>
<feature type="domain" description="ERAP1-like C-terminal" evidence="12">
    <location>
        <begin position="586"/>
        <end position="930"/>
    </location>
</feature>
<dbReference type="Gene3D" id="1.25.50.20">
    <property type="match status" value="1"/>
</dbReference>
<evidence type="ECO:0000256" key="3">
    <source>
        <dbReference type="ARBA" id="ARBA00022438"/>
    </source>
</evidence>